<keyword evidence="2" id="KW-1185">Reference proteome</keyword>
<proteinExistence type="predicted"/>
<dbReference type="AlphaFoldDB" id="A0A315YXS4"/>
<evidence type="ECO:0000313" key="1">
    <source>
        <dbReference type="EMBL" id="PWJ33506.1"/>
    </source>
</evidence>
<dbReference type="EMBL" id="QGDO01000013">
    <property type="protein sequence ID" value="PWJ33506.1"/>
    <property type="molecule type" value="Genomic_DNA"/>
</dbReference>
<sequence length="505" mass="57727">MDINKVHSELKSLNKDLPAVAFTKDIWEKQIEAFSGEYFGNMSAEMLESPLEGIYADFEALSPNPKVNYNDINDIKVENYEIEFTLKTKNNANSYISKHRIVFRYIGFSISTKDGIAFLQRENEKYLSFPPTLNNQEERELNFNSLRNDYGYTDEQIEYFINMQESSAGFLVANGLIERLNTPFKIVDFSIMFPKIIFSGDFVIKKVNIEGDDLITFMPESFERKEPTQCEIDDQNDRTFGTGTYENGEFRVGGGAYPSRTVGKYPRPSNSKNSEIFLFLPNTASEKLLSPSNLGESNKSRNVLAKSKDSWEIPPFLISHKAQISTEDHASISWDQLNPYLNLELGFYLDFYLKVWLKVFRLKTKLGSVDTSEQYEIKYKGQLIEFYNGDLGFVGELWDPSNFTIRNFHLDTILPDSIDRVASKILKYVLEPIMRFFITKLMITVTWPLISKYIFFGLGGAIGDVGPGSENGRSPNVLPKIELSNYFADNDSMTMGVTRKLDDLG</sequence>
<name>A0A315YXS4_SEDFL</name>
<gene>
    <name evidence="1" type="ORF">BC781_1138</name>
</gene>
<comment type="caution">
    <text evidence="1">The sequence shown here is derived from an EMBL/GenBank/DDBJ whole genome shotgun (WGS) entry which is preliminary data.</text>
</comment>
<evidence type="ECO:0000313" key="2">
    <source>
        <dbReference type="Proteomes" id="UP000245535"/>
    </source>
</evidence>
<organism evidence="1 2">
    <name type="scientific">Sediminitomix flava</name>
    <dbReference type="NCBI Taxonomy" id="379075"/>
    <lineage>
        <taxon>Bacteria</taxon>
        <taxon>Pseudomonadati</taxon>
        <taxon>Bacteroidota</taxon>
        <taxon>Cytophagia</taxon>
        <taxon>Cytophagales</taxon>
        <taxon>Flammeovirgaceae</taxon>
        <taxon>Sediminitomix</taxon>
    </lineage>
</organism>
<dbReference type="Proteomes" id="UP000245535">
    <property type="component" value="Unassembled WGS sequence"/>
</dbReference>
<reference evidence="1 2" key="1">
    <citation type="submission" date="2018-03" db="EMBL/GenBank/DDBJ databases">
        <title>Genomic Encyclopedia of Archaeal and Bacterial Type Strains, Phase II (KMG-II): from individual species to whole genera.</title>
        <authorList>
            <person name="Goeker M."/>
        </authorList>
    </citation>
    <scope>NUCLEOTIDE SEQUENCE [LARGE SCALE GENOMIC DNA]</scope>
    <source>
        <strain evidence="1 2">DSM 28229</strain>
    </source>
</reference>
<accession>A0A315YXS4</accession>
<protein>
    <submittedName>
        <fullName evidence="1">Uncharacterized protein</fullName>
    </submittedName>
</protein>
<dbReference type="RefSeq" id="WP_109623211.1">
    <property type="nucleotide sequence ID" value="NZ_QGDO01000013.1"/>
</dbReference>